<dbReference type="FunFam" id="2.40.40.50:FF:000001">
    <property type="entry name" value="Ubiquitin fusion degradation protein 1 homolog"/>
    <property type="match status" value="1"/>
</dbReference>
<feature type="region of interest" description="Disordered" evidence="4">
    <location>
        <begin position="243"/>
        <end position="336"/>
    </location>
</feature>
<evidence type="ECO:0000259" key="5">
    <source>
        <dbReference type="Pfam" id="PF03152"/>
    </source>
</evidence>
<evidence type="ECO:0000313" key="7">
    <source>
        <dbReference type="EMBL" id="OBZ90700.1"/>
    </source>
</evidence>
<dbReference type="InterPro" id="IPR055417">
    <property type="entry name" value="UFD1_N1"/>
</dbReference>
<dbReference type="GO" id="GO:0036503">
    <property type="term" value="P:ERAD pathway"/>
    <property type="evidence" value="ECO:0007669"/>
    <property type="project" value="TreeGrafter"/>
</dbReference>
<dbReference type="InterPro" id="IPR055418">
    <property type="entry name" value="UFD1_N2"/>
</dbReference>
<feature type="compositionally biased region" description="Basic and acidic residues" evidence="4">
    <location>
        <begin position="298"/>
        <end position="310"/>
    </location>
</feature>
<dbReference type="Gene3D" id="2.40.40.50">
    <property type="entry name" value="Ubiquitin fusion degradation protein UFD1, N-terminal domain"/>
    <property type="match status" value="1"/>
</dbReference>
<keyword evidence="8" id="KW-1185">Reference proteome</keyword>
<dbReference type="PANTHER" id="PTHR12555:SF13">
    <property type="entry name" value="UBIQUITIN RECOGNITION FACTOR IN ER-ASSOCIATED DEGRADATION PROTEIN 1"/>
    <property type="match status" value="1"/>
</dbReference>
<reference evidence="7 8" key="1">
    <citation type="submission" date="2016-03" db="EMBL/GenBank/DDBJ databases">
        <title>Choanephora cucurbitarum.</title>
        <authorList>
            <person name="Min B."/>
            <person name="Park H."/>
            <person name="Park J.-H."/>
            <person name="Shin H.-D."/>
            <person name="Choi I.-G."/>
        </authorList>
    </citation>
    <scope>NUCLEOTIDE SEQUENCE [LARGE SCALE GENOMIC DNA]</scope>
    <source>
        <strain evidence="7 8">KUS-F28377</strain>
    </source>
</reference>
<dbReference type="Gene3D" id="3.10.330.10">
    <property type="match status" value="1"/>
</dbReference>
<evidence type="ECO:0000256" key="2">
    <source>
        <dbReference type="ARBA" id="ARBA00022786"/>
    </source>
</evidence>
<evidence type="ECO:0000259" key="6">
    <source>
        <dbReference type="Pfam" id="PF24842"/>
    </source>
</evidence>
<dbReference type="AlphaFoldDB" id="A0A1C7NP04"/>
<feature type="compositionally biased region" description="Acidic residues" evidence="4">
    <location>
        <begin position="311"/>
        <end position="320"/>
    </location>
</feature>
<proteinExistence type="inferred from homology"/>
<evidence type="ECO:0000256" key="4">
    <source>
        <dbReference type="SAM" id="MobiDB-lite"/>
    </source>
</evidence>
<protein>
    <recommendedName>
        <fullName evidence="3">Ubiquitin fusion degradation protein 1</fullName>
    </recommendedName>
</protein>
<dbReference type="GO" id="GO:0034098">
    <property type="term" value="C:VCP-NPL4-UFD1 AAA ATPase complex"/>
    <property type="evidence" value="ECO:0007669"/>
    <property type="project" value="TreeGrafter"/>
</dbReference>
<dbReference type="InterPro" id="IPR042299">
    <property type="entry name" value="Ufd1-like_Nn"/>
</dbReference>
<dbReference type="Pfam" id="PF03152">
    <property type="entry name" value="UFD1_N1"/>
    <property type="match status" value="1"/>
</dbReference>
<dbReference type="GO" id="GO:0006511">
    <property type="term" value="P:ubiquitin-dependent protein catabolic process"/>
    <property type="evidence" value="ECO:0007669"/>
    <property type="project" value="InterPro"/>
</dbReference>
<dbReference type="OrthoDB" id="422728at2759"/>
<feature type="domain" description="Ubiquitin fusion degradation protein UFD1 N-terminal subdomain 2" evidence="6">
    <location>
        <begin position="134"/>
        <end position="212"/>
    </location>
</feature>
<dbReference type="Proteomes" id="UP000093000">
    <property type="component" value="Unassembled WGS sequence"/>
</dbReference>
<feature type="domain" description="Ubiquitin fusion degradation protein UFD1 N-terminal subdomain 1" evidence="5">
    <location>
        <begin position="33"/>
        <end position="132"/>
    </location>
</feature>
<dbReference type="Pfam" id="PF24842">
    <property type="entry name" value="UFD1_N2"/>
    <property type="match status" value="1"/>
</dbReference>
<accession>A0A1C7NP04</accession>
<name>A0A1C7NP04_9FUNG</name>
<dbReference type="InterPro" id="IPR004854">
    <property type="entry name" value="Ufd1-like"/>
</dbReference>
<sequence length="708" mass="80664">MFNDYQDDDGFPTSFFGGMRPTLGGFMNPNRGFSENYRCFPIAMMRNGDEREGVNYGGKIILPQSALEKLSQLNISYPMLFKLIHGAEKKHSHAGVLEFIAEEGRVYLPQWMMETLGTEPGSIIEVKNVTLPLGSFVKIQPQSTDFLDITDHRAVLEKALRNFSTLTVGDVIQINYNNKIYEIKVLEVKPNQQDHMGISIVETDLEVDFAPPVGYTEPTSAKPAQMMKSKMAIDLPEPVNTSFIPFSGGGQSLRGKNRPVDNNAPMTESGNEEDDGPMSLPFGQLYFGFPVIPPPSKDGAEQEQKGKAFTEDEDEEDEWEREASSSTVTQNTRALPPNAYAVQTDILDKQDNLINATRQELTDQLTMLKHRLVQFEKEEALQKTLTEETKDQYMKALELTLDMLHVEEPIQDSFLDKNRLLSDTVTAQLDHWQRLFQDNQDKEDDLSWQKAYKTTEFDLIDLNAQIQGYQARLRQLTSDEAKINNLPKVLAILQSETEQYAKEMQYTSKQLEQFEKDSIRPCLKQLIETETASRQQKAIEQELTRIECLLKEMQQLYVVVTKQRACQQLALYLDNMASNNGLQLGILKAIEKELEVPTLPPCLDEDDNPSLLSDIQQLLGQQDPIEQTKTLRQQEKDLKQAWMDQMASYMTTAQALNEAKQRLSDSLFAYSNSKDSLVMTPKSYTNLQHEFEFRTHELKVALSELKKV</sequence>
<evidence type="ECO:0000256" key="3">
    <source>
        <dbReference type="ARBA" id="ARBA00074895"/>
    </source>
</evidence>
<comment type="caution">
    <text evidence="7">The sequence shown here is derived from an EMBL/GenBank/DDBJ whole genome shotgun (WGS) entry which is preliminary data.</text>
</comment>
<dbReference type="STRING" id="101091.A0A1C7NP04"/>
<feature type="compositionally biased region" description="Polar residues" evidence="4">
    <location>
        <begin position="324"/>
        <end position="333"/>
    </location>
</feature>
<gene>
    <name evidence="7" type="primary">ufd1</name>
    <name evidence="7" type="ORF">A0J61_01244</name>
</gene>
<dbReference type="GO" id="GO:0031593">
    <property type="term" value="F:polyubiquitin modification-dependent protein binding"/>
    <property type="evidence" value="ECO:0007669"/>
    <property type="project" value="TreeGrafter"/>
</dbReference>
<dbReference type="EMBL" id="LUGH01000037">
    <property type="protein sequence ID" value="OBZ90700.1"/>
    <property type="molecule type" value="Genomic_DNA"/>
</dbReference>
<dbReference type="PANTHER" id="PTHR12555">
    <property type="entry name" value="UBIQUITIN FUSION DEGRADATON PROTEIN 1"/>
    <property type="match status" value="1"/>
</dbReference>
<evidence type="ECO:0000256" key="1">
    <source>
        <dbReference type="ARBA" id="ARBA00006043"/>
    </source>
</evidence>
<keyword evidence="2" id="KW-0833">Ubl conjugation pathway</keyword>
<dbReference type="InParanoid" id="A0A1C7NP04"/>
<comment type="similarity">
    <text evidence="1">Belongs to the UFD1 family.</text>
</comment>
<evidence type="ECO:0000313" key="8">
    <source>
        <dbReference type="Proteomes" id="UP000093000"/>
    </source>
</evidence>
<organism evidence="7 8">
    <name type="scientific">Choanephora cucurbitarum</name>
    <dbReference type="NCBI Taxonomy" id="101091"/>
    <lineage>
        <taxon>Eukaryota</taxon>
        <taxon>Fungi</taxon>
        <taxon>Fungi incertae sedis</taxon>
        <taxon>Mucoromycota</taxon>
        <taxon>Mucoromycotina</taxon>
        <taxon>Mucoromycetes</taxon>
        <taxon>Mucorales</taxon>
        <taxon>Mucorineae</taxon>
        <taxon>Choanephoraceae</taxon>
        <taxon>Choanephoroideae</taxon>
        <taxon>Choanephora</taxon>
    </lineage>
</organism>